<dbReference type="PANTHER" id="PTHR33202:SF6">
    <property type="entry name" value="ZINC UPTAKE REGULATION PROTEIN"/>
    <property type="match status" value="1"/>
</dbReference>
<comment type="similarity">
    <text evidence="1">Belongs to the Fur family.</text>
</comment>
<feature type="binding site" evidence="7">
    <location>
        <position position="121"/>
    </location>
    <ligand>
        <name>Zn(2+)</name>
        <dbReference type="ChEBI" id="CHEBI:29105"/>
    </ligand>
</feature>
<keyword evidence="7" id="KW-0479">Metal-binding</keyword>
<feature type="binding site" evidence="7">
    <location>
        <position position="161"/>
    </location>
    <ligand>
        <name>Zn(2+)</name>
        <dbReference type="ChEBI" id="CHEBI:29105"/>
    </ligand>
</feature>
<dbReference type="InterPro" id="IPR002481">
    <property type="entry name" value="FUR"/>
</dbReference>
<dbReference type="InterPro" id="IPR036390">
    <property type="entry name" value="WH_DNA-bd_sf"/>
</dbReference>
<keyword evidence="6" id="KW-0804">Transcription</keyword>
<evidence type="ECO:0000313" key="9">
    <source>
        <dbReference type="Proteomes" id="UP000198426"/>
    </source>
</evidence>
<organism evidence="8 9">
    <name type="scientific">Tropicimonas sediminicola</name>
    <dbReference type="NCBI Taxonomy" id="1031541"/>
    <lineage>
        <taxon>Bacteria</taxon>
        <taxon>Pseudomonadati</taxon>
        <taxon>Pseudomonadota</taxon>
        <taxon>Alphaproteobacteria</taxon>
        <taxon>Rhodobacterales</taxon>
        <taxon>Roseobacteraceae</taxon>
        <taxon>Tropicimonas</taxon>
    </lineage>
</organism>
<dbReference type="GO" id="GO:0008270">
    <property type="term" value="F:zinc ion binding"/>
    <property type="evidence" value="ECO:0007669"/>
    <property type="project" value="TreeGrafter"/>
</dbReference>
<evidence type="ECO:0000313" key="8">
    <source>
        <dbReference type="EMBL" id="SNT15700.1"/>
    </source>
</evidence>
<dbReference type="GO" id="GO:0003700">
    <property type="term" value="F:DNA-binding transcription factor activity"/>
    <property type="evidence" value="ECO:0007669"/>
    <property type="project" value="InterPro"/>
</dbReference>
<keyword evidence="4" id="KW-0805">Transcription regulation</keyword>
<dbReference type="GO" id="GO:0000976">
    <property type="term" value="F:transcription cis-regulatory region binding"/>
    <property type="evidence" value="ECO:0007669"/>
    <property type="project" value="TreeGrafter"/>
</dbReference>
<comment type="cofactor">
    <cofactor evidence="7">
        <name>Zn(2+)</name>
        <dbReference type="ChEBI" id="CHEBI:29105"/>
    </cofactor>
    <text evidence="7">Binds 1 zinc ion per subunit.</text>
</comment>
<evidence type="ECO:0000256" key="6">
    <source>
        <dbReference type="ARBA" id="ARBA00023163"/>
    </source>
</evidence>
<keyword evidence="5" id="KW-0238">DNA-binding</keyword>
<dbReference type="SUPFAM" id="SSF46785">
    <property type="entry name" value="Winged helix' DNA-binding domain"/>
    <property type="match status" value="1"/>
</dbReference>
<accession>A0A239KCL4</accession>
<dbReference type="GO" id="GO:0045892">
    <property type="term" value="P:negative regulation of DNA-templated transcription"/>
    <property type="evidence" value="ECO:0007669"/>
    <property type="project" value="TreeGrafter"/>
</dbReference>
<protein>
    <submittedName>
        <fullName evidence="8">Fur family transcriptional regulator, zinc uptake regulator</fullName>
    </submittedName>
</protein>
<dbReference type="Gene3D" id="1.10.10.10">
    <property type="entry name" value="Winged helix-like DNA-binding domain superfamily/Winged helix DNA-binding domain"/>
    <property type="match status" value="1"/>
</dbReference>
<dbReference type="Pfam" id="PF01475">
    <property type="entry name" value="FUR"/>
    <property type="match status" value="1"/>
</dbReference>
<evidence type="ECO:0000256" key="3">
    <source>
        <dbReference type="ARBA" id="ARBA00022833"/>
    </source>
</evidence>
<evidence type="ECO:0000256" key="5">
    <source>
        <dbReference type="ARBA" id="ARBA00023125"/>
    </source>
</evidence>
<evidence type="ECO:0000256" key="2">
    <source>
        <dbReference type="ARBA" id="ARBA00022491"/>
    </source>
</evidence>
<keyword evidence="9" id="KW-1185">Reference proteome</keyword>
<gene>
    <name evidence="8" type="ORF">SAMN05421757_10714</name>
</gene>
<dbReference type="GO" id="GO:1900376">
    <property type="term" value="P:regulation of secondary metabolite biosynthetic process"/>
    <property type="evidence" value="ECO:0007669"/>
    <property type="project" value="TreeGrafter"/>
</dbReference>
<dbReference type="OrthoDB" id="9801127at2"/>
<dbReference type="EMBL" id="FZOY01000007">
    <property type="protein sequence ID" value="SNT15700.1"/>
    <property type="molecule type" value="Genomic_DNA"/>
</dbReference>
<name>A0A239KCL4_9RHOB</name>
<evidence type="ECO:0000256" key="1">
    <source>
        <dbReference type="ARBA" id="ARBA00007957"/>
    </source>
</evidence>
<evidence type="ECO:0000256" key="7">
    <source>
        <dbReference type="PIRSR" id="PIRSR602481-1"/>
    </source>
</evidence>
<dbReference type="Proteomes" id="UP000198426">
    <property type="component" value="Unassembled WGS sequence"/>
</dbReference>
<feature type="binding site" evidence="7">
    <location>
        <position position="158"/>
    </location>
    <ligand>
        <name>Zn(2+)</name>
        <dbReference type="ChEBI" id="CHEBI:29105"/>
    </ligand>
</feature>
<keyword evidence="3 7" id="KW-0862">Zinc</keyword>
<dbReference type="Gene3D" id="3.30.1490.190">
    <property type="match status" value="1"/>
</dbReference>
<dbReference type="PANTHER" id="PTHR33202">
    <property type="entry name" value="ZINC UPTAKE REGULATION PROTEIN"/>
    <property type="match status" value="1"/>
</dbReference>
<dbReference type="RefSeq" id="WP_089234242.1">
    <property type="nucleotide sequence ID" value="NZ_FZOY01000007.1"/>
</dbReference>
<evidence type="ECO:0000256" key="4">
    <source>
        <dbReference type="ARBA" id="ARBA00023015"/>
    </source>
</evidence>
<sequence>MSDLHRHQETLGFARHDHGGCVTTAMAAAEARCAEDGLRFTPVRRRALEILLERHQAMGAYEVLERLQKEGLGAQPPAAYRALDFLVSHGFAHRIERLNAFVACVCPGSDHLPAFLICTSCNRVAETVTIPAREFFETAAAEADFAIAKILVEAEGTCATCRSKET</sequence>
<keyword evidence="2" id="KW-0678">Repressor</keyword>
<feature type="binding site" evidence="7">
    <location>
        <position position="118"/>
    </location>
    <ligand>
        <name>Zn(2+)</name>
        <dbReference type="ChEBI" id="CHEBI:29105"/>
    </ligand>
</feature>
<dbReference type="InterPro" id="IPR036388">
    <property type="entry name" value="WH-like_DNA-bd_sf"/>
</dbReference>
<dbReference type="GO" id="GO:0005829">
    <property type="term" value="C:cytosol"/>
    <property type="evidence" value="ECO:0007669"/>
    <property type="project" value="TreeGrafter"/>
</dbReference>
<reference evidence="8 9" key="1">
    <citation type="submission" date="2017-06" db="EMBL/GenBank/DDBJ databases">
        <authorList>
            <person name="Kim H.J."/>
            <person name="Triplett B.A."/>
        </authorList>
    </citation>
    <scope>NUCLEOTIDE SEQUENCE [LARGE SCALE GENOMIC DNA]</scope>
    <source>
        <strain evidence="8 9">DSM 29339</strain>
    </source>
</reference>
<proteinExistence type="inferred from homology"/>
<dbReference type="AlphaFoldDB" id="A0A239KCL4"/>
<dbReference type="InterPro" id="IPR043135">
    <property type="entry name" value="Fur_C"/>
</dbReference>